<dbReference type="SUPFAM" id="SSF46894">
    <property type="entry name" value="C-terminal effector domain of the bipartite response regulators"/>
    <property type="match status" value="1"/>
</dbReference>
<dbReference type="GO" id="GO:0003677">
    <property type="term" value="F:DNA binding"/>
    <property type="evidence" value="ECO:0007669"/>
    <property type="project" value="UniProtKB-KW"/>
</dbReference>
<evidence type="ECO:0000256" key="3">
    <source>
        <dbReference type="ARBA" id="ARBA00023163"/>
    </source>
</evidence>
<dbReference type="PANTHER" id="PTHR44688:SF16">
    <property type="entry name" value="DNA-BINDING TRANSCRIPTIONAL ACTIVATOR DEVR_DOSR"/>
    <property type="match status" value="1"/>
</dbReference>
<dbReference type="Gene3D" id="1.10.10.10">
    <property type="entry name" value="Winged helix-like DNA-binding domain superfamily/Winged helix DNA-binding domain"/>
    <property type="match status" value="1"/>
</dbReference>
<dbReference type="EMBL" id="QJSP01000004">
    <property type="protein sequence ID" value="PYE18731.1"/>
    <property type="molecule type" value="Genomic_DNA"/>
</dbReference>
<keyword evidence="3" id="KW-0804">Transcription</keyword>
<dbReference type="InterPro" id="IPR016032">
    <property type="entry name" value="Sig_transdc_resp-reg_C-effctor"/>
</dbReference>
<accession>A0A318RYH0</accession>
<gene>
    <name evidence="5" type="ORF">DFR67_104313</name>
</gene>
<dbReference type="RefSeq" id="WP_110469155.1">
    <property type="nucleotide sequence ID" value="NZ_QJSP01000004.1"/>
</dbReference>
<evidence type="ECO:0000256" key="1">
    <source>
        <dbReference type="ARBA" id="ARBA00023015"/>
    </source>
</evidence>
<proteinExistence type="predicted"/>
<comment type="caution">
    <text evidence="5">The sequence shown here is derived from an EMBL/GenBank/DDBJ whole genome shotgun (WGS) entry which is preliminary data.</text>
</comment>
<dbReference type="PRINTS" id="PR00038">
    <property type="entry name" value="HTHLUXR"/>
</dbReference>
<dbReference type="SMART" id="SM00421">
    <property type="entry name" value="HTH_LUXR"/>
    <property type="match status" value="1"/>
</dbReference>
<dbReference type="Pfam" id="PF00196">
    <property type="entry name" value="GerE"/>
    <property type="match status" value="1"/>
</dbReference>
<dbReference type="PROSITE" id="PS00622">
    <property type="entry name" value="HTH_LUXR_1"/>
    <property type="match status" value="1"/>
</dbReference>
<protein>
    <submittedName>
        <fullName evidence="5">Regulatory LuxR family protein</fullName>
    </submittedName>
</protein>
<sequence>MSPLVFEGLLGVMTRGTPEERMSGLTRFVTGHLADSAAAVTCVDHGRHRLVASSGYRPPVIDYLLTEFVESDPGMKVVQREPTGILTWRDIPDYRTGHTVQDILQPAGFDEGTSIALTGEQGEMIGAVHVSVAQHSVPHWVKALLAEVRPVAADTVTMVRGQREVALSTREGEVLPLMARGMSNAEIAAALFISRSTVNSHVEHILAKLGAANRVCAVVRAIELGLL</sequence>
<evidence type="ECO:0000259" key="4">
    <source>
        <dbReference type="PROSITE" id="PS50043"/>
    </source>
</evidence>
<dbReference type="Proteomes" id="UP000247591">
    <property type="component" value="Unassembled WGS sequence"/>
</dbReference>
<keyword evidence="6" id="KW-1185">Reference proteome</keyword>
<evidence type="ECO:0000313" key="6">
    <source>
        <dbReference type="Proteomes" id="UP000247591"/>
    </source>
</evidence>
<keyword evidence="1" id="KW-0805">Transcription regulation</keyword>
<dbReference type="PANTHER" id="PTHR44688">
    <property type="entry name" value="DNA-BINDING TRANSCRIPTIONAL ACTIVATOR DEVR_DOSR"/>
    <property type="match status" value="1"/>
</dbReference>
<dbReference type="InterPro" id="IPR036388">
    <property type="entry name" value="WH-like_DNA-bd_sf"/>
</dbReference>
<evidence type="ECO:0000256" key="2">
    <source>
        <dbReference type="ARBA" id="ARBA00023125"/>
    </source>
</evidence>
<dbReference type="GO" id="GO:0006355">
    <property type="term" value="P:regulation of DNA-templated transcription"/>
    <property type="evidence" value="ECO:0007669"/>
    <property type="project" value="InterPro"/>
</dbReference>
<organism evidence="5 6">
    <name type="scientific">Williamsia limnetica</name>
    <dbReference type="NCBI Taxonomy" id="882452"/>
    <lineage>
        <taxon>Bacteria</taxon>
        <taxon>Bacillati</taxon>
        <taxon>Actinomycetota</taxon>
        <taxon>Actinomycetes</taxon>
        <taxon>Mycobacteriales</taxon>
        <taxon>Nocardiaceae</taxon>
        <taxon>Williamsia</taxon>
    </lineage>
</organism>
<reference evidence="5 6" key="1">
    <citation type="submission" date="2018-06" db="EMBL/GenBank/DDBJ databases">
        <title>Genomic Encyclopedia of Type Strains, Phase IV (KMG-IV): sequencing the most valuable type-strain genomes for metagenomic binning, comparative biology and taxonomic classification.</title>
        <authorList>
            <person name="Goeker M."/>
        </authorList>
    </citation>
    <scope>NUCLEOTIDE SEQUENCE [LARGE SCALE GENOMIC DNA]</scope>
    <source>
        <strain evidence="5 6">DSM 45521</strain>
    </source>
</reference>
<dbReference type="PROSITE" id="PS50043">
    <property type="entry name" value="HTH_LUXR_2"/>
    <property type="match status" value="1"/>
</dbReference>
<name>A0A318RYH0_WILLI</name>
<dbReference type="InterPro" id="IPR000792">
    <property type="entry name" value="Tscrpt_reg_LuxR_C"/>
</dbReference>
<dbReference type="CDD" id="cd06170">
    <property type="entry name" value="LuxR_C_like"/>
    <property type="match status" value="1"/>
</dbReference>
<evidence type="ECO:0000313" key="5">
    <source>
        <dbReference type="EMBL" id="PYE18731.1"/>
    </source>
</evidence>
<dbReference type="AlphaFoldDB" id="A0A318RYH0"/>
<dbReference type="OrthoDB" id="3539648at2"/>
<keyword evidence="2" id="KW-0238">DNA-binding</keyword>
<feature type="domain" description="HTH luxR-type" evidence="4">
    <location>
        <begin position="160"/>
        <end position="225"/>
    </location>
</feature>